<accession>M0IUA9</accession>
<name>M0IUA9_9EURY</name>
<feature type="non-terminal residue" evidence="1">
    <location>
        <position position="29"/>
    </location>
</feature>
<dbReference type="EMBL" id="AOLN01000001">
    <property type="protein sequence ID" value="ELZ99044.1"/>
    <property type="molecule type" value="Genomic_DNA"/>
</dbReference>
<dbReference type="AlphaFoldDB" id="M0IUA9"/>
<sequence>MDDRIASALELSFPDRTAEAVGSAGISWN</sequence>
<proteinExistence type="predicted"/>
<gene>
    <name evidence="1" type="ORF">C440_01770</name>
</gene>
<evidence type="ECO:0000313" key="2">
    <source>
        <dbReference type="Proteomes" id="UP000011550"/>
    </source>
</evidence>
<dbReference type="GO" id="GO:0016740">
    <property type="term" value="F:transferase activity"/>
    <property type="evidence" value="ECO:0007669"/>
    <property type="project" value="UniProtKB-KW"/>
</dbReference>
<comment type="caution">
    <text evidence="1">The sequence shown here is derived from an EMBL/GenBank/DDBJ whole genome shotgun (WGS) entry which is preliminary data.</text>
</comment>
<keyword evidence="1" id="KW-0808">Transferase</keyword>
<keyword evidence="2" id="KW-1185">Reference proteome</keyword>
<dbReference type="Proteomes" id="UP000011550">
    <property type="component" value="Unassembled WGS sequence"/>
</dbReference>
<evidence type="ECO:0000313" key="1">
    <source>
        <dbReference type="EMBL" id="ELZ99044.1"/>
    </source>
</evidence>
<protein>
    <submittedName>
        <fullName evidence="1">Phosphotransferase</fullName>
    </submittedName>
</protein>
<reference evidence="1 2" key="1">
    <citation type="journal article" date="2014" name="PLoS Genet.">
        <title>Phylogenetically driven sequencing of extremely halophilic archaea reveals strategies for static and dynamic osmo-response.</title>
        <authorList>
            <person name="Becker E.A."/>
            <person name="Seitzer P.M."/>
            <person name="Tritt A."/>
            <person name="Larsen D."/>
            <person name="Krusor M."/>
            <person name="Yao A.I."/>
            <person name="Wu D."/>
            <person name="Madern D."/>
            <person name="Eisen J.A."/>
            <person name="Darling A.E."/>
            <person name="Facciotti M.T."/>
        </authorList>
    </citation>
    <scope>NUCLEOTIDE SEQUENCE [LARGE SCALE GENOMIC DNA]</scope>
    <source>
        <strain evidence="1 2">ATCC BAA-1512</strain>
    </source>
</reference>
<organism evidence="1 2">
    <name type="scientific">Haloferax mucosum ATCC BAA-1512</name>
    <dbReference type="NCBI Taxonomy" id="662479"/>
    <lineage>
        <taxon>Archaea</taxon>
        <taxon>Methanobacteriati</taxon>
        <taxon>Methanobacteriota</taxon>
        <taxon>Stenosarchaea group</taxon>
        <taxon>Halobacteria</taxon>
        <taxon>Halobacteriales</taxon>
        <taxon>Haloferacaceae</taxon>
        <taxon>Haloferax</taxon>
    </lineage>
</organism>